<feature type="transmembrane region" description="Helical" evidence="1">
    <location>
        <begin position="30"/>
        <end position="50"/>
    </location>
</feature>
<dbReference type="InterPro" id="IPR036249">
    <property type="entry name" value="Thioredoxin-like_sf"/>
</dbReference>
<dbReference type="PANTHER" id="PTHR34386:SF1">
    <property type="entry name" value="GLUTAREDOXIN-LIKE PROTEIN NRDH"/>
    <property type="match status" value="1"/>
</dbReference>
<feature type="domain" description="Glutaredoxin" evidence="3">
    <location>
        <begin position="71"/>
        <end position="127"/>
    </location>
</feature>
<gene>
    <name evidence="4" type="ORF">ACFY3B_06325</name>
</gene>
<evidence type="ECO:0000256" key="1">
    <source>
        <dbReference type="SAM" id="Phobius"/>
    </source>
</evidence>
<keyword evidence="5" id="KW-1185">Reference proteome</keyword>
<evidence type="ECO:0000259" key="3">
    <source>
        <dbReference type="Pfam" id="PF00462"/>
    </source>
</evidence>
<evidence type="ECO:0000256" key="2">
    <source>
        <dbReference type="SAM" id="SignalP"/>
    </source>
</evidence>
<name>A0ABW6VNI3_9ACTN</name>
<dbReference type="GeneID" id="95371727"/>
<dbReference type="PROSITE" id="PS51354">
    <property type="entry name" value="GLUTAREDOXIN_2"/>
    <property type="match status" value="1"/>
</dbReference>
<proteinExistence type="predicted"/>
<feature type="chain" id="PRO_5045183736" evidence="2">
    <location>
        <begin position="20"/>
        <end position="144"/>
    </location>
</feature>
<dbReference type="Proteomes" id="UP001602287">
    <property type="component" value="Unassembled WGS sequence"/>
</dbReference>
<reference evidence="4 5" key="1">
    <citation type="submission" date="2024-10" db="EMBL/GenBank/DDBJ databases">
        <title>The Natural Products Discovery Center: Release of the First 8490 Sequenced Strains for Exploring Actinobacteria Biosynthetic Diversity.</title>
        <authorList>
            <person name="Kalkreuter E."/>
            <person name="Kautsar S.A."/>
            <person name="Yang D."/>
            <person name="Bader C.D."/>
            <person name="Teijaro C.N."/>
            <person name="Fluegel L."/>
            <person name="Davis C.M."/>
            <person name="Simpson J.R."/>
            <person name="Lauterbach L."/>
            <person name="Steele A.D."/>
            <person name="Gui C."/>
            <person name="Meng S."/>
            <person name="Li G."/>
            <person name="Viehrig K."/>
            <person name="Ye F."/>
            <person name="Su P."/>
            <person name="Kiefer A.F."/>
            <person name="Nichols A."/>
            <person name="Cepeda A.J."/>
            <person name="Yan W."/>
            <person name="Fan B."/>
            <person name="Jiang Y."/>
            <person name="Adhikari A."/>
            <person name="Zheng C.-J."/>
            <person name="Schuster L."/>
            <person name="Cowan T.M."/>
            <person name="Smanski M.J."/>
            <person name="Chevrette M.G."/>
            <person name="De Carvalho L.P.S."/>
            <person name="Shen B."/>
        </authorList>
    </citation>
    <scope>NUCLEOTIDE SEQUENCE [LARGE SCALE GENOMIC DNA]</scope>
    <source>
        <strain evidence="4 5">NPDC000140</strain>
    </source>
</reference>
<dbReference type="SUPFAM" id="SSF52833">
    <property type="entry name" value="Thioredoxin-like"/>
    <property type="match status" value="1"/>
</dbReference>
<evidence type="ECO:0000313" key="4">
    <source>
        <dbReference type="EMBL" id="MFF5199208.1"/>
    </source>
</evidence>
<dbReference type="InterPro" id="IPR051548">
    <property type="entry name" value="Grx-like_ET"/>
</dbReference>
<keyword evidence="1" id="KW-0472">Membrane</keyword>
<keyword evidence="1" id="KW-1133">Transmembrane helix</keyword>
<sequence>MLRRWVLAILMAACGVLVAASQLTAGLPAVGAVELVVFLVLALLLSPWAFPRSVSAAEARRASAVDGRPIVYWRPGCRYCLQLRFSLGRLARRAHWVDIWHDPAAAAAVRAVAGGNETVPTVVLGERAVVNPDRAWFRQQLRSS</sequence>
<organism evidence="4 5">
    <name type="scientific">Micromonospora parva</name>
    <dbReference type="NCBI Taxonomy" id="1464048"/>
    <lineage>
        <taxon>Bacteria</taxon>
        <taxon>Bacillati</taxon>
        <taxon>Actinomycetota</taxon>
        <taxon>Actinomycetes</taxon>
        <taxon>Micromonosporales</taxon>
        <taxon>Micromonosporaceae</taxon>
        <taxon>Micromonospora</taxon>
    </lineage>
</organism>
<protein>
    <submittedName>
        <fullName evidence="4">Glutaredoxin domain-containing protein</fullName>
    </submittedName>
</protein>
<accession>A0ABW6VNI3</accession>
<comment type="caution">
    <text evidence="4">The sequence shown here is derived from an EMBL/GenBank/DDBJ whole genome shotgun (WGS) entry which is preliminary data.</text>
</comment>
<dbReference type="Gene3D" id="3.40.30.10">
    <property type="entry name" value="Glutaredoxin"/>
    <property type="match status" value="1"/>
</dbReference>
<evidence type="ECO:0000313" key="5">
    <source>
        <dbReference type="Proteomes" id="UP001602287"/>
    </source>
</evidence>
<feature type="signal peptide" evidence="2">
    <location>
        <begin position="1"/>
        <end position="19"/>
    </location>
</feature>
<keyword evidence="1" id="KW-0812">Transmembrane</keyword>
<dbReference type="PANTHER" id="PTHR34386">
    <property type="entry name" value="GLUTAREDOXIN"/>
    <property type="match status" value="1"/>
</dbReference>
<keyword evidence="2" id="KW-0732">Signal</keyword>
<dbReference type="InterPro" id="IPR002109">
    <property type="entry name" value="Glutaredoxin"/>
</dbReference>
<dbReference type="Pfam" id="PF00462">
    <property type="entry name" value="Glutaredoxin"/>
    <property type="match status" value="1"/>
</dbReference>
<dbReference type="RefSeq" id="WP_030330677.1">
    <property type="nucleotide sequence ID" value="NZ_JBEZFX010000010.1"/>
</dbReference>
<dbReference type="EMBL" id="JBIAZM010000002">
    <property type="protein sequence ID" value="MFF5199208.1"/>
    <property type="molecule type" value="Genomic_DNA"/>
</dbReference>